<sequence>MRLLAVIILASLMMLSSLPQHASAEATIHDCPSCAEMMTFAEHQMPAERHQSDEHCADMTTCATMAVLSGSEMVPNEDLLRPRPAWPAPRYGTAVNLSLKLPPPRALS</sequence>
<name>A0ABN5DG44_9RHOB</name>
<evidence type="ECO:0000313" key="2">
    <source>
        <dbReference type="EMBL" id="ATG35868.1"/>
    </source>
</evidence>
<protein>
    <submittedName>
        <fullName evidence="2">Uncharacterized protein</fullName>
    </submittedName>
</protein>
<reference evidence="2 3" key="3">
    <citation type="journal article" date="2017" name="Int. J. Syst. Evol. Microbiol.">
        <title>Adaptation of Surface-Associated Bacteria to the Open Ocean: A Genomically Distinct Subpopulation of Phaeobacter gallaeciensis Colonizes Pacific Mesozooplankton.</title>
        <authorList>
            <person name="Freese H.M."/>
            <person name="Methner A."/>
            <person name="Overmann J."/>
        </authorList>
    </citation>
    <scope>NUCLEOTIDE SEQUENCE [LARGE SCALE GENOMIC DNA]</scope>
    <source>
        <strain evidence="2 3">P36</strain>
    </source>
</reference>
<reference evidence="2 3" key="1">
    <citation type="journal article" date="2017" name="Front. Microbiol.">
        <title>Phaeobacter piscinae sp. nov., a species of the Roseobacter group and potential aquaculture probiont.</title>
        <authorList>
            <person name="Sonnenschein E.C."/>
            <person name="Phippen C.B.W."/>
            <person name="Nielsen K.F."/>
            <person name="Mateiu R.V."/>
            <person name="Melchiorsen J."/>
            <person name="Gram L."/>
            <person name="Overmann J."/>
            <person name="Freese H.M."/>
        </authorList>
    </citation>
    <scope>NUCLEOTIDE SEQUENCE [LARGE SCALE GENOMIC DNA]</scope>
    <source>
        <strain evidence="2 3">P36</strain>
    </source>
</reference>
<gene>
    <name evidence="2" type="ORF">PhaeoP36_01726</name>
</gene>
<reference evidence="2 3" key="4">
    <citation type="journal article" date="2018" name="Environ. Microbiol. Rep.">
        <title>Phylogenetic distribution of roseobacticides in the Roseobacter group and their effect on microalgae.</title>
        <authorList>
            <person name="Sonnenschein E.C."/>
            <person name="Phippen C.B."/>
            <person name="Bentzon-Tilia M."/>
            <person name="Rasmussen S.A."/>
            <person name="Nielsen K.F."/>
            <person name="Gram L."/>
        </authorList>
    </citation>
    <scope>NUCLEOTIDE SEQUENCE [LARGE SCALE GENOMIC DNA]</scope>
    <source>
        <strain evidence="2 3">P36</strain>
    </source>
</reference>
<feature type="signal peptide" evidence="1">
    <location>
        <begin position="1"/>
        <end position="22"/>
    </location>
</feature>
<reference evidence="2 3" key="2">
    <citation type="journal article" date="2017" name="Genome Biol. Evol.">
        <title>Trajectories and Drivers of Genome Evolution in Surface-Associated Marine Phaeobacter.</title>
        <authorList>
            <person name="Freese H.M."/>
            <person name="Sikorski J."/>
            <person name="Bunk B."/>
            <person name="Scheuner C."/>
            <person name="Meier-Kolthoff J.P."/>
            <person name="Sproer C."/>
            <person name="Gram L."/>
            <person name="Overmann J."/>
        </authorList>
    </citation>
    <scope>NUCLEOTIDE SEQUENCE [LARGE SCALE GENOMIC DNA]</scope>
    <source>
        <strain evidence="2 3">P36</strain>
    </source>
</reference>
<evidence type="ECO:0000256" key="1">
    <source>
        <dbReference type="SAM" id="SignalP"/>
    </source>
</evidence>
<keyword evidence="3" id="KW-1185">Reference proteome</keyword>
<evidence type="ECO:0000313" key="3">
    <source>
        <dbReference type="Proteomes" id="UP000218891"/>
    </source>
</evidence>
<dbReference type="Proteomes" id="UP000218891">
    <property type="component" value="Chromosome"/>
</dbReference>
<dbReference type="EMBL" id="CP010643">
    <property type="protein sequence ID" value="ATG35868.1"/>
    <property type="molecule type" value="Genomic_DNA"/>
</dbReference>
<organism evidence="2 3">
    <name type="scientific">Phaeobacter piscinae</name>
    <dbReference type="NCBI Taxonomy" id="1580596"/>
    <lineage>
        <taxon>Bacteria</taxon>
        <taxon>Pseudomonadati</taxon>
        <taxon>Pseudomonadota</taxon>
        <taxon>Alphaproteobacteria</taxon>
        <taxon>Rhodobacterales</taxon>
        <taxon>Roseobacteraceae</taxon>
        <taxon>Phaeobacter</taxon>
    </lineage>
</organism>
<dbReference type="RefSeq" id="WP_096868893.1">
    <property type="nucleotide sequence ID" value="NZ_CP010643.1"/>
</dbReference>
<feature type="chain" id="PRO_5045711973" evidence="1">
    <location>
        <begin position="23"/>
        <end position="108"/>
    </location>
</feature>
<keyword evidence="1" id="KW-0732">Signal</keyword>
<proteinExistence type="predicted"/>
<accession>A0ABN5DG44</accession>